<dbReference type="GO" id="GO:0005789">
    <property type="term" value="C:endoplasmic reticulum membrane"/>
    <property type="evidence" value="ECO:0007669"/>
    <property type="project" value="UniProtKB-SubCell"/>
</dbReference>
<evidence type="ECO:0000256" key="4">
    <source>
        <dbReference type="ARBA" id="ARBA00040925"/>
    </source>
</evidence>
<feature type="region of interest" description="Disordered" evidence="7">
    <location>
        <begin position="312"/>
        <end position="348"/>
    </location>
</feature>
<evidence type="ECO:0000259" key="8">
    <source>
        <dbReference type="PROSITE" id="PS50033"/>
    </source>
</evidence>
<feature type="compositionally biased region" description="Basic and acidic residues" evidence="7">
    <location>
        <begin position="192"/>
        <end position="209"/>
    </location>
</feature>
<gene>
    <name evidence="9" type="ORF">O3M35_010134</name>
</gene>
<proteinExistence type="predicted"/>
<dbReference type="Pfam" id="PF00789">
    <property type="entry name" value="UBX"/>
    <property type="match status" value="1"/>
</dbReference>
<dbReference type="Pfam" id="PF23187">
    <property type="entry name" value="UBX7_N"/>
    <property type="match status" value="1"/>
</dbReference>
<organism evidence="9 10">
    <name type="scientific">Rhynocoris fuscipes</name>
    <dbReference type="NCBI Taxonomy" id="488301"/>
    <lineage>
        <taxon>Eukaryota</taxon>
        <taxon>Metazoa</taxon>
        <taxon>Ecdysozoa</taxon>
        <taxon>Arthropoda</taxon>
        <taxon>Hexapoda</taxon>
        <taxon>Insecta</taxon>
        <taxon>Pterygota</taxon>
        <taxon>Neoptera</taxon>
        <taxon>Paraneoptera</taxon>
        <taxon>Hemiptera</taxon>
        <taxon>Heteroptera</taxon>
        <taxon>Panheteroptera</taxon>
        <taxon>Cimicomorpha</taxon>
        <taxon>Reduviidae</taxon>
        <taxon>Harpactorinae</taxon>
        <taxon>Harpactorini</taxon>
        <taxon>Rhynocoris</taxon>
    </lineage>
</organism>
<dbReference type="InterPro" id="IPR036249">
    <property type="entry name" value="Thioredoxin-like_sf"/>
</dbReference>
<dbReference type="SUPFAM" id="SSF54236">
    <property type="entry name" value="Ubiquitin-like"/>
    <property type="match status" value="1"/>
</dbReference>
<evidence type="ECO:0000256" key="3">
    <source>
        <dbReference type="ARBA" id="ARBA00038812"/>
    </source>
</evidence>
<protein>
    <recommendedName>
        <fullName evidence="4">UBX domain-containing protein 4</fullName>
    </recommendedName>
    <alternativeName>
        <fullName evidence="5">UBX domain-containing protein 2</fullName>
    </alternativeName>
</protein>
<sequence>MNWYLGSIQDAIATSKRRKAYFIVYVEGSDELSVTMTKVLDSPDVSSKFEKNNFVAIKLAKDSEGHKQFEAFYKLVPVPSLFFIDQNGSPVEIVVSDKSEEIVLNKVNNAIKKCVPNVEIKPSTSATSMPLIDQPSTSASSLSSDFITAEANASSTVVEPSTSASSSSSTLKLAEESVEEDKLAVNSTGGNMEDKSKNLKEINKQEPLKTTENPAPQTTPNPANKASIEERVEKAKILIEKKKEEKTLEEMKNEKKAELERRRVGQELLLAKREQQDRELRQLKEEREREKKEEALARQRILDQIAQDRAERAERQNIISKPPQENSNANAAEDKVVEPPTPPAPATSANANIARLQFKLPSGETKSHNFTRDTTLSQVREFIDSNIVRPFGSNYQLATTFPRREFTARDNNRNLRELQLIPSAVILIIPTSGSLAARPSFGWTQMIIDMFWDLTQPVISLSRYVCNLIFGRRNTTSTAPVTGQSAANSNPSSLSTRTGGLPTTGAGAAAAAFNTNVAQRLGGTSTIKKRGNIYSLREHRDDDEDNNTWNGNSTQQM</sequence>
<feature type="compositionally biased region" description="Polar residues" evidence="7">
    <location>
        <begin position="317"/>
        <end position="330"/>
    </location>
</feature>
<dbReference type="PANTHER" id="PTHR46424">
    <property type="entry name" value="UBX DOMAIN-CONTAINING PROTEIN 4"/>
    <property type="match status" value="1"/>
</dbReference>
<dbReference type="GO" id="GO:0006986">
    <property type="term" value="P:response to unfolded protein"/>
    <property type="evidence" value="ECO:0007669"/>
    <property type="project" value="UniProtKB-KW"/>
</dbReference>
<evidence type="ECO:0000313" key="10">
    <source>
        <dbReference type="Proteomes" id="UP001461498"/>
    </source>
</evidence>
<dbReference type="InterPro" id="IPR001012">
    <property type="entry name" value="UBX_dom"/>
</dbReference>
<dbReference type="Gene3D" id="3.40.30.10">
    <property type="entry name" value="Glutaredoxin"/>
    <property type="match status" value="1"/>
</dbReference>
<dbReference type="GO" id="GO:0036503">
    <property type="term" value="P:ERAD pathway"/>
    <property type="evidence" value="ECO:0007669"/>
    <property type="project" value="TreeGrafter"/>
</dbReference>
<dbReference type="AlphaFoldDB" id="A0AAW1D0Z3"/>
<evidence type="ECO:0000313" key="9">
    <source>
        <dbReference type="EMBL" id="KAK9503609.1"/>
    </source>
</evidence>
<dbReference type="SMART" id="SM00166">
    <property type="entry name" value="UBX"/>
    <property type="match status" value="1"/>
</dbReference>
<feature type="compositionally biased region" description="Low complexity" evidence="7">
    <location>
        <begin position="154"/>
        <end position="172"/>
    </location>
</feature>
<name>A0AAW1D0Z3_9HEMI</name>
<accession>A0AAW1D0Z3</accession>
<evidence type="ECO:0000256" key="1">
    <source>
        <dbReference type="ARBA" id="ARBA00004406"/>
    </source>
</evidence>
<evidence type="ECO:0000256" key="7">
    <source>
        <dbReference type="SAM" id="MobiDB-lite"/>
    </source>
</evidence>
<dbReference type="Gene3D" id="3.10.20.90">
    <property type="entry name" value="Phosphatidylinositol 3-kinase Catalytic Subunit, Chain A, domain 1"/>
    <property type="match status" value="1"/>
</dbReference>
<dbReference type="EMBL" id="JAPXFL010000007">
    <property type="protein sequence ID" value="KAK9503609.1"/>
    <property type="molecule type" value="Genomic_DNA"/>
</dbReference>
<reference evidence="9 10" key="1">
    <citation type="submission" date="2022-12" db="EMBL/GenBank/DDBJ databases">
        <title>Chromosome-level genome assembly of true bugs.</title>
        <authorList>
            <person name="Ma L."/>
            <person name="Li H."/>
        </authorList>
    </citation>
    <scope>NUCLEOTIDE SEQUENCE [LARGE SCALE GENOMIC DNA]</scope>
    <source>
        <strain evidence="9">Lab_2022b</strain>
    </source>
</reference>
<dbReference type="PANTHER" id="PTHR46424:SF1">
    <property type="entry name" value="UBX DOMAIN-CONTAINING PROTEIN 4"/>
    <property type="match status" value="1"/>
</dbReference>
<dbReference type="CDD" id="cd16117">
    <property type="entry name" value="UBX_UBXN4"/>
    <property type="match status" value="1"/>
</dbReference>
<keyword evidence="2" id="KW-0834">Unfolded protein response</keyword>
<dbReference type="SUPFAM" id="SSF52833">
    <property type="entry name" value="Thioredoxin-like"/>
    <property type="match status" value="1"/>
</dbReference>
<dbReference type="InterPro" id="IPR029071">
    <property type="entry name" value="Ubiquitin-like_domsf"/>
</dbReference>
<keyword evidence="10" id="KW-1185">Reference proteome</keyword>
<feature type="region of interest" description="Disordered" evidence="7">
    <location>
        <begin position="477"/>
        <end position="501"/>
    </location>
</feature>
<feature type="region of interest" description="Disordered" evidence="7">
    <location>
        <begin position="538"/>
        <end position="557"/>
    </location>
</feature>
<feature type="domain" description="UBX" evidence="8">
    <location>
        <begin position="349"/>
        <end position="428"/>
    </location>
</feature>
<evidence type="ECO:0000256" key="2">
    <source>
        <dbReference type="ARBA" id="ARBA00023230"/>
    </source>
</evidence>
<feature type="region of interest" description="Disordered" evidence="7">
    <location>
        <begin position="154"/>
        <end position="230"/>
    </location>
</feature>
<comment type="caution">
    <text evidence="9">The sequence shown here is derived from an EMBL/GenBank/DDBJ whole genome shotgun (WGS) entry which is preliminary data.</text>
</comment>
<feature type="compositionally biased region" description="Polar residues" evidence="7">
    <location>
        <begin position="547"/>
        <end position="557"/>
    </location>
</feature>
<comment type="function">
    <text evidence="6">Involved in endoplasmic reticulum-associated protein degradation (ERAD). Acts as a platform to recruit both UBQLN1 and VCP to the ER during ERAD.</text>
</comment>
<dbReference type="Proteomes" id="UP001461498">
    <property type="component" value="Unassembled WGS sequence"/>
</dbReference>
<evidence type="ECO:0000256" key="6">
    <source>
        <dbReference type="ARBA" id="ARBA00046062"/>
    </source>
</evidence>
<evidence type="ECO:0000256" key="5">
    <source>
        <dbReference type="ARBA" id="ARBA00041575"/>
    </source>
</evidence>
<feature type="compositionally biased region" description="Polar residues" evidence="7">
    <location>
        <begin position="477"/>
        <end position="495"/>
    </location>
</feature>
<feature type="compositionally biased region" description="Low complexity" evidence="7">
    <location>
        <begin position="210"/>
        <end position="226"/>
    </location>
</feature>
<comment type="subunit">
    <text evidence="3">Directly interacts with VCP. Interacts with UBQLN1. Forms a complex with VCP and UBQLN1.</text>
</comment>
<comment type="subcellular location">
    <subcellularLocation>
        <location evidence="1">Endoplasmic reticulum membrane</location>
        <topology evidence="1">Peripheral membrane protein</topology>
    </subcellularLocation>
</comment>
<dbReference type="PROSITE" id="PS50033">
    <property type="entry name" value="UBX"/>
    <property type="match status" value="1"/>
</dbReference>